<dbReference type="GeneID" id="8245249"/>
<feature type="compositionally biased region" description="Acidic residues" evidence="1">
    <location>
        <begin position="293"/>
        <end position="313"/>
    </location>
</feature>
<dbReference type="EMBL" id="CP001328">
    <property type="protein sequence ID" value="ACO64870.1"/>
    <property type="molecule type" value="Genomic_DNA"/>
</dbReference>
<dbReference type="InParanoid" id="C1EAJ6"/>
<sequence>MWLADERYWQHTIDAAEAAVKGEKIPLLFILVSKCAADDYAANFLRDERGNERPHRKTLNEIRAELELLHRDRHIILIDVPARLFGCSRMKPTSTGYPGCESCTDAGLTTLDHMLRVVMTTAVSCGIAVGGIATICADVREDWLNKLVNGTGATTPPSLLDDAVAEYELKRMKWTDVVSGNVSVGRGLHYVFMHIVGYPEAAKMCKKLTAYALGVFKDDRDLVIGREDAKVLVNLAFMLHNFVGAKARRDFINILIDAKLKLDVSKQQDYRSEMSSNLVNINVPDDMIIDLTSDQEEEQKEDTDEDTDDHPRQ</sequence>
<dbReference type="AlphaFoldDB" id="C1EAJ6"/>
<reference evidence="2 3" key="1">
    <citation type="journal article" date="2009" name="Science">
        <title>Green evolution and dynamic adaptations revealed by genomes of the marine picoeukaryotes Micromonas.</title>
        <authorList>
            <person name="Worden A.Z."/>
            <person name="Lee J.H."/>
            <person name="Mock T."/>
            <person name="Rouze P."/>
            <person name="Simmons M.P."/>
            <person name="Aerts A.L."/>
            <person name="Allen A.E."/>
            <person name="Cuvelier M.L."/>
            <person name="Derelle E."/>
            <person name="Everett M.V."/>
            <person name="Foulon E."/>
            <person name="Grimwood J."/>
            <person name="Gundlach H."/>
            <person name="Henrissat B."/>
            <person name="Napoli C."/>
            <person name="McDonald S.M."/>
            <person name="Parker M.S."/>
            <person name="Rombauts S."/>
            <person name="Salamov A."/>
            <person name="Von Dassow P."/>
            <person name="Badger J.H."/>
            <person name="Coutinho P.M."/>
            <person name="Demir E."/>
            <person name="Dubchak I."/>
            <person name="Gentemann C."/>
            <person name="Eikrem W."/>
            <person name="Gready J.E."/>
            <person name="John U."/>
            <person name="Lanier W."/>
            <person name="Lindquist E.A."/>
            <person name="Lucas S."/>
            <person name="Mayer K.F."/>
            <person name="Moreau H."/>
            <person name="Not F."/>
            <person name="Otillar R."/>
            <person name="Panaud O."/>
            <person name="Pangilinan J."/>
            <person name="Paulsen I."/>
            <person name="Piegu B."/>
            <person name="Poliakov A."/>
            <person name="Robbens S."/>
            <person name="Schmutz J."/>
            <person name="Toulza E."/>
            <person name="Wyss T."/>
            <person name="Zelensky A."/>
            <person name="Zhou K."/>
            <person name="Armbrust E.V."/>
            <person name="Bhattacharya D."/>
            <person name="Goodenough U.W."/>
            <person name="Van de Peer Y."/>
            <person name="Grigoriev I.V."/>
        </authorList>
    </citation>
    <scope>NUCLEOTIDE SEQUENCE [LARGE SCALE GENOMIC DNA]</scope>
    <source>
        <strain evidence="3">RCC299 / NOUM17</strain>
    </source>
</reference>
<feature type="region of interest" description="Disordered" evidence="1">
    <location>
        <begin position="290"/>
        <end position="313"/>
    </location>
</feature>
<keyword evidence="3" id="KW-1185">Reference proteome</keyword>
<evidence type="ECO:0000313" key="3">
    <source>
        <dbReference type="Proteomes" id="UP000002009"/>
    </source>
</evidence>
<dbReference type="RefSeq" id="XP_002503612.1">
    <property type="nucleotide sequence ID" value="XM_002503566.1"/>
</dbReference>
<evidence type="ECO:0000256" key="1">
    <source>
        <dbReference type="SAM" id="MobiDB-lite"/>
    </source>
</evidence>
<proteinExistence type="predicted"/>
<evidence type="ECO:0000313" key="2">
    <source>
        <dbReference type="EMBL" id="ACO64870.1"/>
    </source>
</evidence>
<name>C1EAJ6_MICCC</name>
<dbReference type="KEGG" id="mis:MICPUN_101488"/>
<dbReference type="Proteomes" id="UP000002009">
    <property type="component" value="Chromosome 7"/>
</dbReference>
<organism evidence="2 3">
    <name type="scientific">Micromonas commoda (strain RCC299 / NOUM17 / CCMP2709)</name>
    <name type="common">Picoplanktonic green alga</name>
    <dbReference type="NCBI Taxonomy" id="296587"/>
    <lineage>
        <taxon>Eukaryota</taxon>
        <taxon>Viridiplantae</taxon>
        <taxon>Chlorophyta</taxon>
        <taxon>Mamiellophyceae</taxon>
        <taxon>Mamiellales</taxon>
        <taxon>Mamiellaceae</taxon>
        <taxon>Micromonas</taxon>
    </lineage>
</organism>
<protein>
    <submittedName>
        <fullName evidence="2">Uncharacterized protein</fullName>
    </submittedName>
</protein>
<accession>C1EAJ6</accession>
<gene>
    <name evidence="2" type="ORF">MICPUN_101488</name>
</gene>